<proteinExistence type="inferred from homology"/>
<dbReference type="InterPro" id="IPR006131">
    <property type="entry name" value="Asp_carbamoyltransf_Asp/Orn-bd"/>
</dbReference>
<dbReference type="PANTHER" id="PTHR45753:SF6">
    <property type="entry name" value="ASPARTATE CARBAMOYLTRANSFERASE"/>
    <property type="match status" value="1"/>
</dbReference>
<dbReference type="GO" id="GO:0006520">
    <property type="term" value="P:amino acid metabolic process"/>
    <property type="evidence" value="ECO:0007669"/>
    <property type="project" value="InterPro"/>
</dbReference>
<evidence type="ECO:0000259" key="4">
    <source>
        <dbReference type="Pfam" id="PF02729"/>
    </source>
</evidence>
<reference evidence="5" key="1">
    <citation type="journal article" date="2020" name="mSystems">
        <title>Genome- and Community-Level Interaction Insights into Carbon Utilization and Element Cycling Functions of Hydrothermarchaeota in Hydrothermal Sediment.</title>
        <authorList>
            <person name="Zhou Z."/>
            <person name="Liu Y."/>
            <person name="Xu W."/>
            <person name="Pan J."/>
            <person name="Luo Z.H."/>
            <person name="Li M."/>
        </authorList>
    </citation>
    <scope>NUCLEOTIDE SEQUENCE [LARGE SCALE GENOMIC DNA]</scope>
    <source>
        <strain evidence="5">SpSt-132</strain>
    </source>
</reference>
<dbReference type="PRINTS" id="PR00100">
    <property type="entry name" value="AOTCASE"/>
</dbReference>
<name>A0A7C2Z3D5_9AQUI</name>
<comment type="similarity">
    <text evidence="2">Belongs to the aspartate/ornithine carbamoyltransferase superfamily.</text>
</comment>
<dbReference type="GO" id="GO:0016597">
    <property type="term" value="F:amino acid binding"/>
    <property type="evidence" value="ECO:0007669"/>
    <property type="project" value="InterPro"/>
</dbReference>
<evidence type="ECO:0000256" key="1">
    <source>
        <dbReference type="ARBA" id="ARBA00022679"/>
    </source>
</evidence>
<organism evidence="5">
    <name type="scientific">Hydrogenobacter sp</name>
    <dbReference type="NCBI Taxonomy" id="2152829"/>
    <lineage>
        <taxon>Bacteria</taxon>
        <taxon>Pseudomonadati</taxon>
        <taxon>Aquificota</taxon>
        <taxon>Aquificia</taxon>
        <taxon>Aquificales</taxon>
        <taxon>Aquificaceae</taxon>
        <taxon>Hydrogenobacter</taxon>
    </lineage>
</organism>
<evidence type="ECO:0000256" key="2">
    <source>
        <dbReference type="RuleBase" id="RU003634"/>
    </source>
</evidence>
<dbReference type="PANTHER" id="PTHR45753">
    <property type="entry name" value="ORNITHINE CARBAMOYLTRANSFERASE, MITOCHONDRIAL"/>
    <property type="match status" value="1"/>
</dbReference>
<dbReference type="NCBIfam" id="NF002032">
    <property type="entry name" value="PRK00856.1"/>
    <property type="match status" value="1"/>
</dbReference>
<dbReference type="Pfam" id="PF00185">
    <property type="entry name" value="OTCace"/>
    <property type="match status" value="1"/>
</dbReference>
<dbReference type="PROSITE" id="PS00097">
    <property type="entry name" value="CARBAMOYLTRANSFERASE"/>
    <property type="match status" value="1"/>
</dbReference>
<dbReference type="InterPro" id="IPR006132">
    <property type="entry name" value="Asp/Orn_carbamoyltranf_P-bd"/>
</dbReference>
<comment type="caution">
    <text evidence="5">The sequence shown here is derived from an EMBL/GenBank/DDBJ whole genome shotgun (WGS) entry which is preliminary data.</text>
</comment>
<dbReference type="Gene3D" id="3.40.50.1370">
    <property type="entry name" value="Aspartate/ornithine carbamoyltransferase"/>
    <property type="match status" value="2"/>
</dbReference>
<keyword evidence="1 2" id="KW-0808">Transferase</keyword>
<dbReference type="Pfam" id="PF02729">
    <property type="entry name" value="OTCace_N"/>
    <property type="match status" value="1"/>
</dbReference>
<dbReference type="InterPro" id="IPR036901">
    <property type="entry name" value="Asp/Orn_carbamoylTrfase_sf"/>
</dbReference>
<protein>
    <submittedName>
        <fullName evidence="5">Aspartate carbamoyltransferase catalytic subunit</fullName>
        <ecNumber evidence="5">2.1.3.2</ecNumber>
    </submittedName>
</protein>
<dbReference type="SUPFAM" id="SSF53671">
    <property type="entry name" value="Aspartate/ornithine carbamoyltransferase"/>
    <property type="match status" value="1"/>
</dbReference>
<dbReference type="EMBL" id="DSFP01000067">
    <property type="protein sequence ID" value="HEW46529.1"/>
    <property type="molecule type" value="Genomic_DNA"/>
</dbReference>
<evidence type="ECO:0000259" key="3">
    <source>
        <dbReference type="Pfam" id="PF00185"/>
    </source>
</evidence>
<dbReference type="EC" id="2.1.3.2" evidence="5"/>
<dbReference type="GO" id="GO:0004070">
    <property type="term" value="F:aspartate carbamoyltransferase activity"/>
    <property type="evidence" value="ECO:0007669"/>
    <property type="project" value="UniProtKB-EC"/>
</dbReference>
<accession>A0A7C2Z3D5</accession>
<dbReference type="UniPathway" id="UPA00070">
    <property type="reaction ID" value="UER00116"/>
</dbReference>
<dbReference type="PRINTS" id="PR00101">
    <property type="entry name" value="ATCASE"/>
</dbReference>
<feature type="domain" description="Aspartate/ornithine carbamoyltransferase carbamoyl-P binding" evidence="4">
    <location>
        <begin position="3"/>
        <end position="138"/>
    </location>
</feature>
<feature type="domain" description="Aspartate/ornithine carbamoyltransferase Asp/Orn-binding" evidence="3">
    <location>
        <begin position="146"/>
        <end position="290"/>
    </location>
</feature>
<dbReference type="AlphaFoldDB" id="A0A7C2Z3D5"/>
<evidence type="ECO:0000313" key="5">
    <source>
        <dbReference type="EMBL" id="HEW46529.1"/>
    </source>
</evidence>
<dbReference type="GO" id="GO:0005829">
    <property type="term" value="C:cytosol"/>
    <property type="evidence" value="ECO:0007669"/>
    <property type="project" value="TreeGrafter"/>
</dbReference>
<gene>
    <name evidence="5" type="ORF">ENO47_07700</name>
</gene>
<dbReference type="GO" id="GO:0044205">
    <property type="term" value="P:'de novo' UMP biosynthetic process"/>
    <property type="evidence" value="ECO:0007669"/>
    <property type="project" value="UniProtKB-UniPathway"/>
</dbReference>
<dbReference type="InterPro" id="IPR006130">
    <property type="entry name" value="Asp/Orn_carbamoylTrfase"/>
</dbReference>
<sequence>MAKHLISVRDLKKEDIQELKNLCEDFKRGRRESLEGDVALFFLESSTRTRLSFEKACRLLGLRTYYVGNRESSIEKGESFFDTVKTLSALGFRALIFRVPFVLFPYENYLKESISLINAGDGTHQHPTQGLIDLFTALETYGKVENLKVVFIGDILHSRVFRSSAYLFKLFDARLGVCGPRTLIPSDLSPFGVEEVFDRVEDAIEWADLCVWLRLQEERFKENYIASKESYFLQFGLTKERYKALKGYFMHPGPVNLYVDIDAEVLYSEKSLVLKQVEMGLYVRMAVLYWALKDG</sequence>